<dbReference type="SUPFAM" id="SSF48097">
    <property type="entry name" value="Regulator of G-protein signaling, RGS"/>
    <property type="match status" value="1"/>
</dbReference>
<feature type="transmembrane region" description="Helical" evidence="2">
    <location>
        <begin position="520"/>
        <end position="543"/>
    </location>
</feature>
<dbReference type="InterPro" id="IPR016137">
    <property type="entry name" value="RGS"/>
</dbReference>
<dbReference type="KEGG" id="mbe:MBM_07252"/>
<dbReference type="Proteomes" id="UP000006753">
    <property type="component" value="Unassembled WGS sequence"/>
</dbReference>
<dbReference type="EMBL" id="JH921445">
    <property type="protein sequence ID" value="EKD14531.1"/>
    <property type="molecule type" value="Genomic_DNA"/>
</dbReference>
<dbReference type="OrthoDB" id="3232309at2759"/>
<gene>
    <name evidence="4" type="ORF">MBM_07252</name>
</gene>
<feature type="transmembrane region" description="Helical" evidence="2">
    <location>
        <begin position="423"/>
        <end position="448"/>
    </location>
</feature>
<dbReference type="Gene3D" id="1.10.167.10">
    <property type="entry name" value="Regulator of G-protein Signalling 4, domain 2"/>
    <property type="match status" value="1"/>
</dbReference>
<evidence type="ECO:0000259" key="3">
    <source>
        <dbReference type="Pfam" id="PF00615"/>
    </source>
</evidence>
<sequence>MQFYNDIIKAFSPDVKEPDDEDELEIEMQTYPGPDANTAGQQDGELVDGTDEGEPDVRMSWFEMMIRILLFRSSGYSPSAAALVDFQQEMGRRSKLKQKKKCRGRPTYKFISVSSDEVPSDITYDRMMKGATYPPLNRNSFVTFLKNIDYNYNNFRFIVLLQHYERLHDAVSWEHRTALSPPWTFLDEQRARKAYETSRSRRRSIKISCGLPFRNGDYTPLDSSDSLLGENQPTTSFNIYNPTPLTSLRPAYLGLRNVIGLSLPGSAGSDIDSVAPFSFGTRDNGSSVSSRGYDRVSYEDDEHLFGPRLPIAVQNLWKTGSQIMTEFIATNGEHALNLSHLDREMTLYALERSNHPSAMNRAQKVADDVLRNDSYPRFLQVSKPDGSPIRQRIIKLVGWLLISTGLIFAGAVTMSHLSWLYRLIGVPLVVCGVAAVYAAHLGLCLVLYSLGTYQAEPWDLYTPADEQERERINPEVFLDGDYKPGKRGWVKTYNRRYALLKIFGRDTPVKEARILNAQTVIAGQAIFLGLLAGAIMVVLAKVVPTVKYY</sequence>
<dbReference type="eggNOG" id="ENOG502S0M5">
    <property type="taxonomic scope" value="Eukaryota"/>
</dbReference>
<keyword evidence="2" id="KW-0472">Membrane</keyword>
<feature type="domain" description="RGS" evidence="3">
    <location>
        <begin position="318"/>
        <end position="380"/>
    </location>
</feature>
<protein>
    <recommendedName>
        <fullName evidence="3">RGS domain-containing protein</fullName>
    </recommendedName>
</protein>
<keyword evidence="5" id="KW-1185">Reference proteome</keyword>
<accession>K1WNK1</accession>
<evidence type="ECO:0000313" key="5">
    <source>
        <dbReference type="Proteomes" id="UP000006753"/>
    </source>
</evidence>
<proteinExistence type="predicted"/>
<organism evidence="4 5">
    <name type="scientific">Marssonina brunnea f. sp. multigermtubi (strain MB_m1)</name>
    <name type="common">Marssonina leaf spot fungus</name>
    <dbReference type="NCBI Taxonomy" id="1072389"/>
    <lineage>
        <taxon>Eukaryota</taxon>
        <taxon>Fungi</taxon>
        <taxon>Dikarya</taxon>
        <taxon>Ascomycota</taxon>
        <taxon>Pezizomycotina</taxon>
        <taxon>Leotiomycetes</taxon>
        <taxon>Helotiales</taxon>
        <taxon>Drepanopezizaceae</taxon>
        <taxon>Drepanopeziza</taxon>
    </lineage>
</organism>
<reference evidence="4 5" key="1">
    <citation type="journal article" date="2012" name="BMC Genomics">
        <title>Sequencing the genome of Marssonina brunnea reveals fungus-poplar co-evolution.</title>
        <authorList>
            <person name="Zhu S."/>
            <person name="Cao Y.-Z."/>
            <person name="Jiang C."/>
            <person name="Tan B.-Y."/>
            <person name="Wang Z."/>
            <person name="Feng S."/>
            <person name="Zhang L."/>
            <person name="Su X.-H."/>
            <person name="Brejova B."/>
            <person name="Vinar T."/>
            <person name="Xu M."/>
            <person name="Wang M.-X."/>
            <person name="Zhang S.-G."/>
            <person name="Huang M.-R."/>
            <person name="Wu R."/>
            <person name="Zhou Y."/>
        </authorList>
    </citation>
    <scope>NUCLEOTIDE SEQUENCE [LARGE SCALE GENOMIC DNA]</scope>
    <source>
        <strain evidence="4 5">MB_m1</strain>
    </source>
</reference>
<dbReference type="RefSeq" id="XP_007295141.1">
    <property type="nucleotide sequence ID" value="XM_007295079.1"/>
</dbReference>
<dbReference type="InterPro" id="IPR036305">
    <property type="entry name" value="RGS_sf"/>
</dbReference>
<dbReference type="HOGENOM" id="CLU_496125_0_0_1"/>
<name>K1WNK1_MARBU</name>
<feature type="transmembrane region" description="Helical" evidence="2">
    <location>
        <begin position="396"/>
        <end position="417"/>
    </location>
</feature>
<dbReference type="InterPro" id="IPR044926">
    <property type="entry name" value="RGS_subdomain_2"/>
</dbReference>
<dbReference type="PANTHER" id="PTHR39466">
    <property type="entry name" value="RGS DOMAIN-CONTAINING PROTEIN"/>
    <property type="match status" value="1"/>
</dbReference>
<evidence type="ECO:0000256" key="1">
    <source>
        <dbReference type="SAM" id="MobiDB-lite"/>
    </source>
</evidence>
<dbReference type="Pfam" id="PF00615">
    <property type="entry name" value="RGS"/>
    <property type="match status" value="1"/>
</dbReference>
<evidence type="ECO:0000256" key="2">
    <source>
        <dbReference type="SAM" id="Phobius"/>
    </source>
</evidence>
<dbReference type="GeneID" id="18763187"/>
<dbReference type="PANTHER" id="PTHR39466:SF1">
    <property type="entry name" value="RGS DOMAIN-CONTAINING PROTEIN"/>
    <property type="match status" value="1"/>
</dbReference>
<keyword evidence="2" id="KW-0812">Transmembrane</keyword>
<dbReference type="InParanoid" id="K1WNK1"/>
<feature type="region of interest" description="Disordered" evidence="1">
    <location>
        <begin position="14"/>
        <end position="52"/>
    </location>
</feature>
<keyword evidence="2" id="KW-1133">Transmembrane helix</keyword>
<dbReference type="AlphaFoldDB" id="K1WNK1"/>
<evidence type="ECO:0000313" key="4">
    <source>
        <dbReference type="EMBL" id="EKD14531.1"/>
    </source>
</evidence>
<feature type="compositionally biased region" description="Acidic residues" evidence="1">
    <location>
        <begin position="17"/>
        <end position="26"/>
    </location>
</feature>